<dbReference type="InterPro" id="IPR036291">
    <property type="entry name" value="NAD(P)-bd_dom_sf"/>
</dbReference>
<dbReference type="Gene3D" id="3.40.50.720">
    <property type="entry name" value="NAD(P)-binding Rossmann-like Domain"/>
    <property type="match status" value="1"/>
</dbReference>
<dbReference type="GO" id="GO:0043957">
    <property type="term" value="F:acryloyl-CoA reductase (NADPH) activity"/>
    <property type="evidence" value="ECO:0007669"/>
    <property type="project" value="TreeGrafter"/>
</dbReference>
<dbReference type="PANTHER" id="PTHR43677">
    <property type="entry name" value="SHORT-CHAIN DEHYDROGENASE/REDUCTASE"/>
    <property type="match status" value="1"/>
</dbReference>
<dbReference type="SUPFAM" id="SSF51735">
    <property type="entry name" value="NAD(P)-binding Rossmann-fold domains"/>
    <property type="match status" value="1"/>
</dbReference>
<protein>
    <submittedName>
        <fullName evidence="2">Oxidoreductase</fullName>
    </submittedName>
</protein>
<dbReference type="InterPro" id="IPR014188">
    <property type="entry name" value="Acrylyl-CoA_reductase_AcuI"/>
</dbReference>
<dbReference type="AlphaFoldDB" id="A0A323THB9"/>
<dbReference type="Proteomes" id="UP000248214">
    <property type="component" value="Unassembled WGS sequence"/>
</dbReference>
<reference evidence="2 3" key="1">
    <citation type="submission" date="2017-10" db="EMBL/GenBank/DDBJ databases">
        <title>Bacillus sp. nov., a halophilic bacterium isolated from a Keqin Lake.</title>
        <authorList>
            <person name="Wang H."/>
        </authorList>
    </citation>
    <scope>NUCLEOTIDE SEQUENCE [LARGE SCALE GENOMIC DNA]</scope>
    <source>
        <strain evidence="2 3">KQ-12</strain>
    </source>
</reference>
<dbReference type="PANTHER" id="PTHR43677:SF1">
    <property type="entry name" value="ACRYLYL-COA REDUCTASE ACUI-RELATED"/>
    <property type="match status" value="1"/>
</dbReference>
<dbReference type="InterPro" id="IPR020843">
    <property type="entry name" value="ER"/>
</dbReference>
<dbReference type="InterPro" id="IPR011032">
    <property type="entry name" value="GroES-like_sf"/>
</dbReference>
<dbReference type="Pfam" id="PF08240">
    <property type="entry name" value="ADH_N"/>
    <property type="match status" value="1"/>
</dbReference>
<dbReference type="RefSeq" id="WP_110611461.1">
    <property type="nucleotide sequence ID" value="NZ_PDOD01000005.1"/>
</dbReference>
<accession>A0A323THB9</accession>
<dbReference type="Pfam" id="PF00107">
    <property type="entry name" value="ADH_zinc_N"/>
    <property type="match status" value="1"/>
</dbReference>
<keyword evidence="3" id="KW-1185">Reference proteome</keyword>
<evidence type="ECO:0000259" key="1">
    <source>
        <dbReference type="SMART" id="SM00829"/>
    </source>
</evidence>
<sequence length="329" mass="34930">MTETKTFKAFVTTGDGEGQIVERAFDDLPTGEVTIKVHYSGVNFKDALALNAKTKVAKNYPIVPGIDLAGEVTSSEDSAFKPGDHVIVTSYELGVGHDGGYSEFARVPAKWVVPLPDGLSTREAMIIGTAGFTAALSVHRLEESGLTTKDKPVLVTGATGGVGSMAVSMLSKRGYSITASTGKKSEHPYLKALGAEEIINREDVTPEKIKPLQEQRWAAAVDPTGGRPLASILSSTKQGGAVAVSGLTAGADLPVTVMPFILRGVDLLGIDSGFCPMELRLNVWERAATDLKPDHLEEIATEINMDQLPKALKDISQSNVRGRILVKMG</sequence>
<evidence type="ECO:0000313" key="3">
    <source>
        <dbReference type="Proteomes" id="UP000248214"/>
    </source>
</evidence>
<dbReference type="SMART" id="SM00829">
    <property type="entry name" value="PKS_ER"/>
    <property type="match status" value="1"/>
</dbReference>
<dbReference type="EMBL" id="PDOD01000005">
    <property type="protein sequence ID" value="PYZ91993.1"/>
    <property type="molecule type" value="Genomic_DNA"/>
</dbReference>
<gene>
    <name evidence="2" type="ORF">CR194_17500</name>
</gene>
<dbReference type="InterPro" id="IPR013149">
    <property type="entry name" value="ADH-like_C"/>
</dbReference>
<dbReference type="InterPro" id="IPR013154">
    <property type="entry name" value="ADH-like_N"/>
</dbReference>
<dbReference type="InterPro" id="IPR051397">
    <property type="entry name" value="Zn-ADH-like_protein"/>
</dbReference>
<organism evidence="2 3">
    <name type="scientific">Salipaludibacillus keqinensis</name>
    <dbReference type="NCBI Taxonomy" id="2045207"/>
    <lineage>
        <taxon>Bacteria</taxon>
        <taxon>Bacillati</taxon>
        <taxon>Bacillota</taxon>
        <taxon>Bacilli</taxon>
        <taxon>Bacillales</taxon>
        <taxon>Bacillaceae</taxon>
    </lineage>
</organism>
<name>A0A323THB9_9BACI</name>
<dbReference type="SUPFAM" id="SSF50129">
    <property type="entry name" value="GroES-like"/>
    <property type="match status" value="1"/>
</dbReference>
<dbReference type="Gene3D" id="3.90.180.10">
    <property type="entry name" value="Medium-chain alcohol dehydrogenases, catalytic domain"/>
    <property type="match status" value="1"/>
</dbReference>
<dbReference type="OrthoDB" id="9782155at2"/>
<comment type="caution">
    <text evidence="2">The sequence shown here is derived from an EMBL/GenBank/DDBJ whole genome shotgun (WGS) entry which is preliminary data.</text>
</comment>
<dbReference type="NCBIfam" id="TIGR02823">
    <property type="entry name" value="oxido_YhdH"/>
    <property type="match status" value="1"/>
</dbReference>
<feature type="domain" description="Enoyl reductase (ER)" evidence="1">
    <location>
        <begin position="18"/>
        <end position="326"/>
    </location>
</feature>
<evidence type="ECO:0000313" key="2">
    <source>
        <dbReference type="EMBL" id="PYZ91993.1"/>
    </source>
</evidence>
<proteinExistence type="predicted"/>